<dbReference type="Proteomes" id="UP000438429">
    <property type="component" value="Unassembled WGS sequence"/>
</dbReference>
<reference evidence="1 2" key="1">
    <citation type="submission" date="2019-06" db="EMBL/GenBank/DDBJ databases">
        <title>Draft genomes of female and male turbot (Scophthalmus maximus).</title>
        <authorList>
            <person name="Xu H."/>
            <person name="Xu X.-W."/>
            <person name="Shao C."/>
            <person name="Chen S."/>
        </authorList>
    </citation>
    <scope>NUCLEOTIDE SEQUENCE [LARGE SCALE GENOMIC DNA]</scope>
    <source>
        <strain evidence="1">Ysfricsl-2016a</strain>
        <tissue evidence="1">Blood</tissue>
    </source>
</reference>
<dbReference type="EMBL" id="VEVO01000016">
    <property type="protein sequence ID" value="KAF0029860.1"/>
    <property type="molecule type" value="Genomic_DNA"/>
</dbReference>
<gene>
    <name evidence="1" type="ORF">F2P81_018965</name>
</gene>
<name>A0A6A4SDJ7_SCOMX</name>
<comment type="caution">
    <text evidence="1">The sequence shown here is derived from an EMBL/GenBank/DDBJ whole genome shotgun (WGS) entry which is preliminary data.</text>
</comment>
<sequence length="113" mass="12972">MRSNFEAIVWIFRPLAERAETLRTSGGRSAVEELRCPDETLLTYRRIKKSLSSGHSGFIRCSFCNSCRLIFSPDVSRLQYSLTFRRLRLEGHVCGPRPGRRSRPLGVVFFHPA</sequence>
<dbReference type="AlphaFoldDB" id="A0A6A4SDJ7"/>
<organism evidence="1 2">
    <name type="scientific">Scophthalmus maximus</name>
    <name type="common">Turbot</name>
    <name type="synonym">Psetta maxima</name>
    <dbReference type="NCBI Taxonomy" id="52904"/>
    <lineage>
        <taxon>Eukaryota</taxon>
        <taxon>Metazoa</taxon>
        <taxon>Chordata</taxon>
        <taxon>Craniata</taxon>
        <taxon>Vertebrata</taxon>
        <taxon>Euteleostomi</taxon>
        <taxon>Actinopterygii</taxon>
        <taxon>Neopterygii</taxon>
        <taxon>Teleostei</taxon>
        <taxon>Neoteleostei</taxon>
        <taxon>Acanthomorphata</taxon>
        <taxon>Carangaria</taxon>
        <taxon>Pleuronectiformes</taxon>
        <taxon>Pleuronectoidei</taxon>
        <taxon>Scophthalmidae</taxon>
        <taxon>Scophthalmus</taxon>
    </lineage>
</organism>
<accession>A0A6A4SDJ7</accession>
<evidence type="ECO:0000313" key="1">
    <source>
        <dbReference type="EMBL" id="KAF0029860.1"/>
    </source>
</evidence>
<proteinExistence type="predicted"/>
<evidence type="ECO:0000313" key="2">
    <source>
        <dbReference type="Proteomes" id="UP000438429"/>
    </source>
</evidence>
<protein>
    <submittedName>
        <fullName evidence="1">Uncharacterized protein</fullName>
    </submittedName>
</protein>